<name>A0A0U1D0H6_9MYCO</name>
<protein>
    <submittedName>
        <fullName evidence="1">Uncharacterized protein</fullName>
    </submittedName>
</protein>
<dbReference type="AlphaFoldDB" id="A0A0U1D0H6"/>
<dbReference type="Proteomes" id="UP000199601">
    <property type="component" value="Unassembled WGS sequence"/>
</dbReference>
<reference evidence="2" key="1">
    <citation type="submission" date="2015-03" db="EMBL/GenBank/DDBJ databases">
        <authorList>
            <person name="Urmite Genomes"/>
        </authorList>
    </citation>
    <scope>NUCLEOTIDE SEQUENCE [LARGE SCALE GENOMIC DNA]</scope>
    <source>
        <strain evidence="2">CSUR P1344</strain>
    </source>
</reference>
<sequence length="74" mass="7606">MAMQIDVQAQLDEESAQKVATDLRALAKQAVLDGIADAVREITTETATLLSASLSGALAGNVGDTRQSSDDATS</sequence>
<keyword evidence="2" id="KW-1185">Reference proteome</keyword>
<gene>
    <name evidence="1" type="ORF">BN000_00632</name>
</gene>
<dbReference type="EMBL" id="CTEC01000001">
    <property type="protein sequence ID" value="CQD03729.1"/>
    <property type="molecule type" value="Genomic_DNA"/>
</dbReference>
<accession>A0A0U1D0H6</accession>
<organism evidence="1 2">
    <name type="scientific">Mycobacterium europaeum</name>
    <dbReference type="NCBI Taxonomy" id="761804"/>
    <lineage>
        <taxon>Bacteria</taxon>
        <taxon>Bacillati</taxon>
        <taxon>Actinomycetota</taxon>
        <taxon>Actinomycetes</taxon>
        <taxon>Mycobacteriales</taxon>
        <taxon>Mycobacteriaceae</taxon>
        <taxon>Mycobacterium</taxon>
        <taxon>Mycobacterium simiae complex</taxon>
    </lineage>
</organism>
<proteinExistence type="predicted"/>
<evidence type="ECO:0000313" key="2">
    <source>
        <dbReference type="Proteomes" id="UP000199601"/>
    </source>
</evidence>
<evidence type="ECO:0000313" key="1">
    <source>
        <dbReference type="EMBL" id="CQD03729.1"/>
    </source>
</evidence>